<dbReference type="EMBL" id="MCFL01000001">
    <property type="protein sequence ID" value="ORZ41308.1"/>
    <property type="molecule type" value="Genomic_DNA"/>
</dbReference>
<accession>A0A1Y2I356</accession>
<feature type="region of interest" description="Disordered" evidence="1">
    <location>
        <begin position="62"/>
        <end position="95"/>
    </location>
</feature>
<dbReference type="Proteomes" id="UP000193411">
    <property type="component" value="Unassembled WGS sequence"/>
</dbReference>
<gene>
    <name evidence="3" type="ORF">BCR44DRAFT_305576</name>
</gene>
<name>A0A1Y2I356_9FUNG</name>
<protein>
    <submittedName>
        <fullName evidence="3">Uncharacterized protein</fullName>
    </submittedName>
</protein>
<proteinExistence type="predicted"/>
<evidence type="ECO:0000313" key="4">
    <source>
        <dbReference type="Proteomes" id="UP000193411"/>
    </source>
</evidence>
<keyword evidence="2" id="KW-0812">Transmembrane</keyword>
<feature type="compositionally biased region" description="Polar residues" evidence="1">
    <location>
        <begin position="78"/>
        <end position="95"/>
    </location>
</feature>
<keyword evidence="2" id="KW-0472">Membrane</keyword>
<keyword evidence="2" id="KW-1133">Transmembrane helix</keyword>
<dbReference type="AlphaFoldDB" id="A0A1Y2I356"/>
<feature type="compositionally biased region" description="Low complexity" evidence="1">
    <location>
        <begin position="64"/>
        <end position="77"/>
    </location>
</feature>
<evidence type="ECO:0000256" key="2">
    <source>
        <dbReference type="SAM" id="Phobius"/>
    </source>
</evidence>
<feature type="transmembrane region" description="Helical" evidence="2">
    <location>
        <begin position="17"/>
        <end position="40"/>
    </location>
</feature>
<reference evidence="3 4" key="1">
    <citation type="submission" date="2016-07" db="EMBL/GenBank/DDBJ databases">
        <title>Pervasive Adenine N6-methylation of Active Genes in Fungi.</title>
        <authorList>
            <consortium name="DOE Joint Genome Institute"/>
            <person name="Mondo S.J."/>
            <person name="Dannebaum R.O."/>
            <person name="Kuo R.C."/>
            <person name="Labutti K."/>
            <person name="Haridas S."/>
            <person name="Kuo A."/>
            <person name="Salamov A."/>
            <person name="Ahrendt S.R."/>
            <person name="Lipzen A."/>
            <person name="Sullivan W."/>
            <person name="Andreopoulos W.B."/>
            <person name="Clum A."/>
            <person name="Lindquist E."/>
            <person name="Daum C."/>
            <person name="Ramamoorthy G.K."/>
            <person name="Gryganskyi A."/>
            <person name="Culley D."/>
            <person name="Magnuson J.K."/>
            <person name="James T.Y."/>
            <person name="O'Malley M.A."/>
            <person name="Stajich J.E."/>
            <person name="Spatafora J.W."/>
            <person name="Visel A."/>
            <person name="Grigoriev I.V."/>
        </authorList>
    </citation>
    <scope>NUCLEOTIDE SEQUENCE [LARGE SCALE GENOMIC DNA]</scope>
    <source>
        <strain evidence="3 4">PL171</strain>
    </source>
</reference>
<evidence type="ECO:0000256" key="1">
    <source>
        <dbReference type="SAM" id="MobiDB-lite"/>
    </source>
</evidence>
<comment type="caution">
    <text evidence="3">The sequence shown here is derived from an EMBL/GenBank/DDBJ whole genome shotgun (WGS) entry which is preliminary data.</text>
</comment>
<evidence type="ECO:0000313" key="3">
    <source>
        <dbReference type="EMBL" id="ORZ41308.1"/>
    </source>
</evidence>
<organism evidence="3 4">
    <name type="scientific">Catenaria anguillulae PL171</name>
    <dbReference type="NCBI Taxonomy" id="765915"/>
    <lineage>
        <taxon>Eukaryota</taxon>
        <taxon>Fungi</taxon>
        <taxon>Fungi incertae sedis</taxon>
        <taxon>Blastocladiomycota</taxon>
        <taxon>Blastocladiomycetes</taxon>
        <taxon>Blastocladiales</taxon>
        <taxon>Catenariaceae</taxon>
        <taxon>Catenaria</taxon>
    </lineage>
</organism>
<sequence>MWIACYNSYMQKQRVDIVLGTATTAFLFLGMVLDPIVAVLQERRLRRALMELLFPRTLQSLKPSSSTVEGTGTSTDSPNESLGQRNNNSHLMSVM</sequence>
<keyword evidence="4" id="KW-1185">Reference proteome</keyword>